<evidence type="ECO:0000313" key="4">
    <source>
        <dbReference type="Proteomes" id="UP000235392"/>
    </source>
</evidence>
<comment type="caution">
    <text evidence="1">The sequence shown here is derived from an EMBL/GenBank/DDBJ whole genome shotgun (WGS) entry which is preliminary data.</text>
</comment>
<dbReference type="OrthoDB" id="5545479at2759"/>
<dbReference type="Proteomes" id="UP000235388">
    <property type="component" value="Unassembled WGS sequence"/>
</dbReference>
<reference evidence="3 4" key="1">
    <citation type="submission" date="2017-11" db="EMBL/GenBank/DDBJ databases">
        <title>De novo assembly and phasing of dikaryotic genomes from two isolates of Puccinia coronata f. sp. avenae, the causal agent of oat crown rust.</title>
        <authorList>
            <person name="Miller M.E."/>
            <person name="Zhang Y."/>
            <person name="Omidvar V."/>
            <person name="Sperschneider J."/>
            <person name="Schwessinger B."/>
            <person name="Raley C."/>
            <person name="Palmer J.M."/>
            <person name="Garnica D."/>
            <person name="Upadhyaya N."/>
            <person name="Rathjen J."/>
            <person name="Taylor J.M."/>
            <person name="Park R.F."/>
            <person name="Dodds P.N."/>
            <person name="Hirsch C.D."/>
            <person name="Kianian S.F."/>
            <person name="Figueroa M."/>
        </authorList>
    </citation>
    <scope>NUCLEOTIDE SEQUENCE [LARGE SCALE GENOMIC DNA]</scope>
    <source>
        <strain evidence="2">12NC29</strain>
        <strain evidence="1">12SD80</strain>
    </source>
</reference>
<evidence type="ECO:0008006" key="5">
    <source>
        <dbReference type="Google" id="ProtNLM"/>
    </source>
</evidence>
<gene>
    <name evidence="2" type="ORF">PCANC_13667</name>
    <name evidence="1" type="ORF">PCASD_13567</name>
</gene>
<keyword evidence="3" id="KW-1185">Reference proteome</keyword>
<dbReference type="STRING" id="200324.A0A2N5TDT3"/>
<dbReference type="EMBL" id="PGCI01000627">
    <property type="protein sequence ID" value="PLW23667.1"/>
    <property type="molecule type" value="Genomic_DNA"/>
</dbReference>
<dbReference type="EMBL" id="PGCJ01000208">
    <property type="protein sequence ID" value="PLW38385.1"/>
    <property type="molecule type" value="Genomic_DNA"/>
</dbReference>
<dbReference type="Proteomes" id="UP000235392">
    <property type="component" value="Unassembled WGS sequence"/>
</dbReference>
<name>A0A2N5TDT3_9BASI</name>
<dbReference type="AlphaFoldDB" id="A0A2N5TDT3"/>
<organism evidence="1 4">
    <name type="scientific">Puccinia coronata f. sp. avenae</name>
    <dbReference type="NCBI Taxonomy" id="200324"/>
    <lineage>
        <taxon>Eukaryota</taxon>
        <taxon>Fungi</taxon>
        <taxon>Dikarya</taxon>
        <taxon>Basidiomycota</taxon>
        <taxon>Pucciniomycotina</taxon>
        <taxon>Pucciniomycetes</taxon>
        <taxon>Pucciniales</taxon>
        <taxon>Pucciniaceae</taxon>
        <taxon>Puccinia</taxon>
    </lineage>
</organism>
<evidence type="ECO:0000313" key="1">
    <source>
        <dbReference type="EMBL" id="PLW23667.1"/>
    </source>
</evidence>
<protein>
    <recommendedName>
        <fullName evidence="5">Zinc-ribbon 15 domain-containing protein</fullName>
    </recommendedName>
</protein>
<sequence>MCHELPIPICIAVGCPVKVSSRSSDAPARQCPKCHNGSVYAANRRRWIEICFVPLLPFSSKQIWHCNICNWQVDLADNGFQPAIASTNPAPPGPSQMMIPAQMKMIPPMGFAPPEGPPPANLQYPGGYGR</sequence>
<dbReference type="PANTHER" id="PTHR28139:SF1">
    <property type="entry name" value="UPF0768 PROTEIN YBL029C-A"/>
    <property type="match status" value="1"/>
</dbReference>
<dbReference type="PANTHER" id="PTHR28139">
    <property type="entry name" value="UPF0768 PROTEIN YBL029C-A"/>
    <property type="match status" value="1"/>
</dbReference>
<evidence type="ECO:0000313" key="2">
    <source>
        <dbReference type="EMBL" id="PLW38385.1"/>
    </source>
</evidence>
<proteinExistence type="predicted"/>
<accession>A0A2N5TDT3</accession>
<evidence type="ECO:0000313" key="3">
    <source>
        <dbReference type="Proteomes" id="UP000235388"/>
    </source>
</evidence>